<evidence type="ECO:0000256" key="1">
    <source>
        <dbReference type="SAM" id="MobiDB-lite"/>
    </source>
</evidence>
<dbReference type="EMBL" id="FPBO01000008">
    <property type="protein sequence ID" value="SFU73845.1"/>
    <property type="molecule type" value="Genomic_DNA"/>
</dbReference>
<feature type="compositionally biased region" description="Basic and acidic residues" evidence="1">
    <location>
        <begin position="24"/>
        <end position="39"/>
    </location>
</feature>
<sequence length="368" mass="40868">MHHSPNAVTFLRSTGIPTSNPNRPTEDRDTPGRLNRDDGGGPARTMTKRRINDILELIREFQARHDGKFPTIRSPFPRAGGSWNAIDGALRRDAIVQCPHFVQLKAALRRRGLTPTLARLDPSYTAPRTRRRHLADILHMVKQSSEQHGGRFPLRTDPFEVRGYEDTWIAIDSALADGAIGECPLWIAHRGKMAQLGVMPSLASLNPRYQPVRRQRRSIASIKAAIVVHMTENAGRTPSQRARFPAGAKHDSWKAICKALRSGTIEHDTDWTELLARLELSTQKPSLFTLIDRYRSELQDAFALAHPAEPGARPVPCAPLRPARVEKKPAQFAALVAQLFCSPVAAGADADNDSSNHSLARTLTRSKR</sequence>
<name>A0A1I7ILR9_9BURK</name>
<keyword evidence="3" id="KW-1185">Reference proteome</keyword>
<feature type="region of interest" description="Disordered" evidence="1">
    <location>
        <begin position="347"/>
        <end position="368"/>
    </location>
</feature>
<gene>
    <name evidence="2" type="ORF">SAMN05216552_1008127</name>
</gene>
<dbReference type="Proteomes" id="UP000199391">
    <property type="component" value="Unassembled WGS sequence"/>
</dbReference>
<accession>A0A1I7ILR9</accession>
<evidence type="ECO:0000313" key="2">
    <source>
        <dbReference type="EMBL" id="SFU73845.1"/>
    </source>
</evidence>
<feature type="region of interest" description="Disordered" evidence="1">
    <location>
        <begin position="1"/>
        <end position="45"/>
    </location>
</feature>
<feature type="compositionally biased region" description="Polar residues" evidence="1">
    <location>
        <begin position="11"/>
        <end position="23"/>
    </location>
</feature>
<feature type="compositionally biased region" description="Low complexity" evidence="1">
    <location>
        <begin position="347"/>
        <end position="360"/>
    </location>
</feature>
<evidence type="ECO:0000313" key="3">
    <source>
        <dbReference type="Proteomes" id="UP000199391"/>
    </source>
</evidence>
<protein>
    <submittedName>
        <fullName evidence="2">Uncharacterized protein</fullName>
    </submittedName>
</protein>
<reference evidence="3" key="1">
    <citation type="submission" date="2016-10" db="EMBL/GenBank/DDBJ databases">
        <authorList>
            <person name="Varghese N."/>
            <person name="Submissions S."/>
        </authorList>
    </citation>
    <scope>NUCLEOTIDE SEQUENCE [LARGE SCALE GENOMIC DNA]</scope>
    <source>
        <strain evidence="3">CGMCC 1.11014</strain>
    </source>
</reference>
<dbReference type="AlphaFoldDB" id="A0A1I7ILR9"/>
<organism evidence="2 3">
    <name type="scientific">Pseudoduganella namucuonensis</name>
    <dbReference type="NCBI Taxonomy" id="1035707"/>
    <lineage>
        <taxon>Bacteria</taxon>
        <taxon>Pseudomonadati</taxon>
        <taxon>Pseudomonadota</taxon>
        <taxon>Betaproteobacteria</taxon>
        <taxon>Burkholderiales</taxon>
        <taxon>Oxalobacteraceae</taxon>
        <taxon>Telluria group</taxon>
        <taxon>Pseudoduganella</taxon>
    </lineage>
</organism>
<proteinExistence type="predicted"/>